<name>A0ABW0MSB7_9BURK</name>
<proteinExistence type="inferred from homology"/>
<dbReference type="Gene3D" id="1.20.1330.10">
    <property type="entry name" value="f41 fragment of flagellin, N-terminal domain"/>
    <property type="match status" value="1"/>
</dbReference>
<dbReference type="InterPro" id="IPR001029">
    <property type="entry name" value="Flagellin_N"/>
</dbReference>
<comment type="function">
    <text evidence="3">Flagellin is the subunit protein which polymerizes to form the filaments of bacterial flagella.</text>
</comment>
<protein>
    <recommendedName>
        <fullName evidence="3">Flagellin</fullName>
    </recommendedName>
</protein>
<sequence>MSIINTNLSSLNAQRNLTKSNNELSTSMQRLSSGLRVNSAKDDAAGMSIATKMDSQIRGMTQASRNANDGISMIQTADGALSNISDALQRMRELAVQGANETNGSTEWANIDKEISTLNTEIGRIASDTKFNGVALLASTQAVKTIQVGADSGQKIDVTFGANTAYAGVSASSVTVTDEATAATAIKNIDDALAALNTERASLGTAQNRMGYAISNLATSVENQSAAKSRITDTDYAAETSKLSRAQILQQAGTAMLAQANSAPNSVMSLLRG</sequence>
<reference evidence="7" key="1">
    <citation type="journal article" date="2019" name="Int. J. Syst. Evol. Microbiol.">
        <title>The Global Catalogue of Microorganisms (GCM) 10K type strain sequencing project: providing services to taxonomists for standard genome sequencing and annotation.</title>
        <authorList>
            <consortium name="The Broad Institute Genomics Platform"/>
            <consortium name="The Broad Institute Genome Sequencing Center for Infectious Disease"/>
            <person name="Wu L."/>
            <person name="Ma J."/>
        </authorList>
    </citation>
    <scope>NUCLEOTIDE SEQUENCE [LARGE SCALE GENOMIC DNA]</scope>
    <source>
        <strain evidence="7">CCUG 43111</strain>
    </source>
</reference>
<dbReference type="Pfam" id="PF00700">
    <property type="entry name" value="Flagellin_C"/>
    <property type="match status" value="1"/>
</dbReference>
<dbReference type="InterPro" id="IPR001492">
    <property type="entry name" value="Flagellin"/>
</dbReference>
<evidence type="ECO:0000259" key="4">
    <source>
        <dbReference type="Pfam" id="PF00669"/>
    </source>
</evidence>
<dbReference type="Pfam" id="PF00669">
    <property type="entry name" value="Flagellin_N"/>
    <property type="match status" value="1"/>
</dbReference>
<dbReference type="Gene3D" id="6.10.10.10">
    <property type="entry name" value="Flagellar export chaperone, C-terminal domain"/>
    <property type="match status" value="1"/>
</dbReference>
<comment type="similarity">
    <text evidence="1 3">Belongs to the bacterial flagellin family.</text>
</comment>
<keyword evidence="6" id="KW-0969">Cilium</keyword>
<accession>A0ABW0MSB7</accession>
<comment type="subcellular location">
    <subcellularLocation>
        <location evidence="3">Secreted</location>
    </subcellularLocation>
    <subcellularLocation>
        <location evidence="3">Bacterial flagellum</location>
    </subcellularLocation>
</comment>
<dbReference type="RefSeq" id="WP_379757870.1">
    <property type="nucleotide sequence ID" value="NZ_JBHSMR010000013.1"/>
</dbReference>
<comment type="caution">
    <text evidence="6">The sequence shown here is derived from an EMBL/GenBank/DDBJ whole genome shotgun (WGS) entry which is preliminary data.</text>
</comment>
<evidence type="ECO:0000313" key="6">
    <source>
        <dbReference type="EMBL" id="MFC5479768.1"/>
    </source>
</evidence>
<keyword evidence="7" id="KW-1185">Reference proteome</keyword>
<dbReference type="InterPro" id="IPR042187">
    <property type="entry name" value="Flagellin_C_sub2"/>
</dbReference>
<dbReference type="SUPFAM" id="SSF64518">
    <property type="entry name" value="Phase 1 flagellin"/>
    <property type="match status" value="1"/>
</dbReference>
<evidence type="ECO:0000313" key="7">
    <source>
        <dbReference type="Proteomes" id="UP001596101"/>
    </source>
</evidence>
<dbReference type="Proteomes" id="UP001596101">
    <property type="component" value="Unassembled WGS sequence"/>
</dbReference>
<evidence type="ECO:0000259" key="5">
    <source>
        <dbReference type="Pfam" id="PF00700"/>
    </source>
</evidence>
<evidence type="ECO:0000256" key="1">
    <source>
        <dbReference type="ARBA" id="ARBA00005709"/>
    </source>
</evidence>
<organism evidence="6 7">
    <name type="scientific">Massilia suwonensis</name>
    <dbReference type="NCBI Taxonomy" id="648895"/>
    <lineage>
        <taxon>Bacteria</taxon>
        <taxon>Pseudomonadati</taxon>
        <taxon>Pseudomonadota</taxon>
        <taxon>Betaproteobacteria</taxon>
        <taxon>Burkholderiales</taxon>
        <taxon>Oxalobacteraceae</taxon>
        <taxon>Telluria group</taxon>
        <taxon>Massilia</taxon>
    </lineage>
</organism>
<keyword evidence="2 3" id="KW-0975">Bacterial flagellum</keyword>
<feature type="domain" description="Flagellin C-terminal" evidence="5">
    <location>
        <begin position="186"/>
        <end position="271"/>
    </location>
</feature>
<gene>
    <name evidence="6" type="ORF">ACFPQ5_16335</name>
</gene>
<dbReference type="PANTHER" id="PTHR42792">
    <property type="entry name" value="FLAGELLIN"/>
    <property type="match status" value="1"/>
</dbReference>
<keyword evidence="6" id="KW-0966">Cell projection</keyword>
<evidence type="ECO:0000256" key="2">
    <source>
        <dbReference type="ARBA" id="ARBA00023143"/>
    </source>
</evidence>
<dbReference type="PRINTS" id="PR00207">
    <property type="entry name" value="FLAGELLIN"/>
</dbReference>
<dbReference type="EMBL" id="JBHSMR010000013">
    <property type="protein sequence ID" value="MFC5479768.1"/>
    <property type="molecule type" value="Genomic_DNA"/>
</dbReference>
<feature type="domain" description="Flagellin N-terminal" evidence="4">
    <location>
        <begin position="4"/>
        <end position="141"/>
    </location>
</feature>
<evidence type="ECO:0000256" key="3">
    <source>
        <dbReference type="RuleBase" id="RU362073"/>
    </source>
</evidence>
<keyword evidence="3" id="KW-0964">Secreted</keyword>
<keyword evidence="6" id="KW-0282">Flagellum</keyword>
<dbReference type="PANTHER" id="PTHR42792:SF2">
    <property type="entry name" value="FLAGELLIN"/>
    <property type="match status" value="1"/>
</dbReference>
<dbReference type="InterPro" id="IPR046358">
    <property type="entry name" value="Flagellin_C"/>
</dbReference>